<dbReference type="RefSeq" id="XP_022150613.1">
    <property type="nucleotide sequence ID" value="XM_022294921.1"/>
</dbReference>
<dbReference type="GeneID" id="111018708"/>
<evidence type="ECO:0000313" key="3">
    <source>
        <dbReference type="Proteomes" id="UP000504603"/>
    </source>
</evidence>
<dbReference type="Pfam" id="PF03732">
    <property type="entry name" value="Retrotrans_gag"/>
    <property type="match status" value="1"/>
</dbReference>
<feature type="non-terminal residue" evidence="4">
    <location>
        <position position="465"/>
    </location>
</feature>
<sequence>MTSDPETNLKEKESRVLVGDRECGVLLSAESGRRLKESGSAPAKDDSLNDGDLGESSFTSDVLEAPIPPKFKAPTVKPYDGSKDPKDYVEVFEGLMDFHAASDAIKCRAFQIALTGSARLWYRRLPARSISTYSQLRREFLAQFSSRQYGKKTETHLATIRQKEGGTLREYVTRFQEEQLKVAHCSDDSAMCYFLTGLADEALTVKLGEKAPTTFAEVLQKAKKVIDGQELLRTKTGRPDRKIGRGRSGKDVERADPKSKDKGSFSSGRAEYRRAESGPTKSRPYERFTPTTIPISEILTNIEESGMEKLLKRPEKLRGAPERRSKDKYCRFHREHGHNTSDCWELKRQIEDLIQDGYFKKFVGKPRTSSAEKKEERKRSRTPPRRTDRPAVINTIFGGPSGGQSGHKRKELARAARREVCIIREQGPTCPITFDGADSEEVHLPHNDARVIAPLIDHVVVRRVL</sequence>
<feature type="region of interest" description="Disordered" evidence="1">
    <location>
        <begin position="230"/>
        <end position="289"/>
    </location>
</feature>
<keyword evidence="3" id="KW-1185">Reference proteome</keyword>
<protein>
    <submittedName>
        <fullName evidence="4">Uncharacterized protein LOC111018708</fullName>
    </submittedName>
</protein>
<dbReference type="PANTHER" id="PTHR33223:SF10">
    <property type="entry name" value="AMINOTRANSFERASE-LIKE PLANT MOBILE DOMAIN-CONTAINING PROTEIN"/>
    <property type="match status" value="1"/>
</dbReference>
<organism evidence="3 4">
    <name type="scientific">Momordica charantia</name>
    <name type="common">Bitter gourd</name>
    <name type="synonym">Balsam pear</name>
    <dbReference type="NCBI Taxonomy" id="3673"/>
    <lineage>
        <taxon>Eukaryota</taxon>
        <taxon>Viridiplantae</taxon>
        <taxon>Streptophyta</taxon>
        <taxon>Embryophyta</taxon>
        <taxon>Tracheophyta</taxon>
        <taxon>Spermatophyta</taxon>
        <taxon>Magnoliopsida</taxon>
        <taxon>eudicotyledons</taxon>
        <taxon>Gunneridae</taxon>
        <taxon>Pentapetalae</taxon>
        <taxon>rosids</taxon>
        <taxon>fabids</taxon>
        <taxon>Cucurbitales</taxon>
        <taxon>Cucurbitaceae</taxon>
        <taxon>Momordiceae</taxon>
        <taxon>Momordica</taxon>
    </lineage>
</organism>
<dbReference type="KEGG" id="mcha:111018708"/>
<dbReference type="OrthoDB" id="1740536at2759"/>
<dbReference type="PANTHER" id="PTHR33223">
    <property type="entry name" value="CCHC-TYPE DOMAIN-CONTAINING PROTEIN"/>
    <property type="match status" value="1"/>
</dbReference>
<gene>
    <name evidence="4" type="primary">LOC111018708</name>
</gene>
<dbReference type="AlphaFoldDB" id="A0A6J1D9W7"/>
<feature type="region of interest" description="Disordered" evidence="1">
    <location>
        <begin position="29"/>
        <end position="60"/>
    </location>
</feature>
<proteinExistence type="predicted"/>
<evidence type="ECO:0000259" key="2">
    <source>
        <dbReference type="Pfam" id="PF03732"/>
    </source>
</evidence>
<feature type="domain" description="Retrotransposon gag" evidence="2">
    <location>
        <begin position="109"/>
        <end position="199"/>
    </location>
</feature>
<feature type="compositionally biased region" description="Basic and acidic residues" evidence="1">
    <location>
        <begin position="230"/>
        <end position="263"/>
    </location>
</feature>
<evidence type="ECO:0000313" key="4">
    <source>
        <dbReference type="RefSeq" id="XP_022150613.1"/>
    </source>
</evidence>
<dbReference type="Proteomes" id="UP000504603">
    <property type="component" value="Unplaced"/>
</dbReference>
<evidence type="ECO:0000256" key="1">
    <source>
        <dbReference type="SAM" id="MobiDB-lite"/>
    </source>
</evidence>
<feature type="compositionally biased region" description="Basic and acidic residues" evidence="1">
    <location>
        <begin position="31"/>
        <end position="47"/>
    </location>
</feature>
<reference evidence="4" key="1">
    <citation type="submission" date="2025-08" db="UniProtKB">
        <authorList>
            <consortium name="RefSeq"/>
        </authorList>
    </citation>
    <scope>IDENTIFICATION</scope>
    <source>
        <strain evidence="4">OHB3-1</strain>
    </source>
</reference>
<accession>A0A6J1D9W7</accession>
<dbReference type="InterPro" id="IPR005162">
    <property type="entry name" value="Retrotrans_gag_dom"/>
</dbReference>
<name>A0A6J1D9W7_MOMCH</name>
<feature type="region of interest" description="Disordered" evidence="1">
    <location>
        <begin position="364"/>
        <end position="390"/>
    </location>
</feature>